<sequence>MNQIWQLIEKIFQNAISAASFKLSILSSDLHVTNPVPSRQENYRTKEYLELKHSQVEDLCIVDRDFVL</sequence>
<evidence type="ECO:0000313" key="2">
    <source>
        <dbReference type="WBParaSite" id="jg3181"/>
    </source>
</evidence>
<evidence type="ECO:0000313" key="1">
    <source>
        <dbReference type="Proteomes" id="UP000887574"/>
    </source>
</evidence>
<reference evidence="2" key="1">
    <citation type="submission" date="2022-11" db="UniProtKB">
        <authorList>
            <consortium name="WormBaseParasite"/>
        </authorList>
    </citation>
    <scope>IDENTIFICATION</scope>
</reference>
<accession>A0A915E5X6</accession>
<dbReference type="Proteomes" id="UP000887574">
    <property type="component" value="Unplaced"/>
</dbReference>
<name>A0A915E5X6_9BILA</name>
<organism evidence="1 2">
    <name type="scientific">Ditylenchus dipsaci</name>
    <dbReference type="NCBI Taxonomy" id="166011"/>
    <lineage>
        <taxon>Eukaryota</taxon>
        <taxon>Metazoa</taxon>
        <taxon>Ecdysozoa</taxon>
        <taxon>Nematoda</taxon>
        <taxon>Chromadorea</taxon>
        <taxon>Rhabditida</taxon>
        <taxon>Tylenchina</taxon>
        <taxon>Tylenchomorpha</taxon>
        <taxon>Sphaerularioidea</taxon>
        <taxon>Anguinidae</taxon>
        <taxon>Anguininae</taxon>
        <taxon>Ditylenchus</taxon>
    </lineage>
</organism>
<proteinExistence type="predicted"/>
<dbReference type="AlphaFoldDB" id="A0A915E5X6"/>
<dbReference type="WBParaSite" id="jg3181">
    <property type="protein sequence ID" value="jg3181"/>
    <property type="gene ID" value="jg3181"/>
</dbReference>
<protein>
    <submittedName>
        <fullName evidence="2">Uncharacterized protein</fullName>
    </submittedName>
</protein>
<keyword evidence="1" id="KW-1185">Reference proteome</keyword>